<evidence type="ECO:0000256" key="6">
    <source>
        <dbReference type="SAM" id="MobiDB-lite"/>
    </source>
</evidence>
<proteinExistence type="inferred from homology"/>
<feature type="domain" description="Nop" evidence="7">
    <location>
        <begin position="295"/>
        <end position="413"/>
    </location>
</feature>
<evidence type="ECO:0000256" key="2">
    <source>
        <dbReference type="ARBA" id="ARBA00009211"/>
    </source>
</evidence>
<feature type="region of interest" description="Disordered" evidence="6">
    <location>
        <begin position="437"/>
        <end position="531"/>
    </location>
</feature>
<dbReference type="PANTHER" id="PTHR10894:SF0">
    <property type="entry name" value="NUCLEOLAR PROTEIN 56"/>
    <property type="match status" value="1"/>
</dbReference>
<evidence type="ECO:0000256" key="4">
    <source>
        <dbReference type="ARBA" id="ARBA00023242"/>
    </source>
</evidence>
<dbReference type="GO" id="GO:0032040">
    <property type="term" value="C:small-subunit processome"/>
    <property type="evidence" value="ECO:0000318"/>
    <property type="project" value="GO_Central"/>
</dbReference>
<dbReference type="InterPro" id="IPR012976">
    <property type="entry name" value="NOSIC"/>
</dbReference>
<dbReference type="InterPro" id="IPR036070">
    <property type="entry name" value="Nop_dom_sf"/>
</dbReference>
<dbReference type="SUPFAM" id="SSF89124">
    <property type="entry name" value="Nop domain"/>
    <property type="match status" value="1"/>
</dbReference>
<dbReference type="Pfam" id="PF01798">
    <property type="entry name" value="Nop"/>
    <property type="match status" value="1"/>
</dbReference>
<dbReference type="AlphaFoldDB" id="A0A1Y1HJE8"/>
<dbReference type="Proteomes" id="UP000054558">
    <property type="component" value="Unassembled WGS sequence"/>
</dbReference>
<dbReference type="GO" id="GO:0030515">
    <property type="term" value="F:snoRNA binding"/>
    <property type="evidence" value="ECO:0000318"/>
    <property type="project" value="GO_Central"/>
</dbReference>
<keyword evidence="9" id="KW-1185">Reference proteome</keyword>
<feature type="compositionally biased region" description="Low complexity" evidence="6">
    <location>
        <begin position="457"/>
        <end position="473"/>
    </location>
</feature>
<gene>
    <name evidence="8" type="ORF">KFL_000170010</name>
</gene>
<organism evidence="8 9">
    <name type="scientific">Klebsormidium nitens</name>
    <name type="common">Green alga</name>
    <name type="synonym">Ulothrix nitens</name>
    <dbReference type="NCBI Taxonomy" id="105231"/>
    <lineage>
        <taxon>Eukaryota</taxon>
        <taxon>Viridiplantae</taxon>
        <taxon>Streptophyta</taxon>
        <taxon>Klebsormidiophyceae</taxon>
        <taxon>Klebsormidiales</taxon>
        <taxon>Klebsormidiaceae</taxon>
        <taxon>Klebsormidium</taxon>
    </lineage>
</organism>
<dbReference type="EMBL" id="DF236966">
    <property type="protein sequence ID" value="GAQ78655.1"/>
    <property type="molecule type" value="Genomic_DNA"/>
</dbReference>
<dbReference type="FunFam" id="1.10.287.4070:FF:000002">
    <property type="entry name" value="Nucleolar protein 56"/>
    <property type="match status" value="1"/>
</dbReference>
<dbReference type="OMA" id="PDNYMFA"/>
<dbReference type="GO" id="GO:0031428">
    <property type="term" value="C:box C/D methylation guide snoRNP complex"/>
    <property type="evidence" value="ECO:0000318"/>
    <property type="project" value="GO_Central"/>
</dbReference>
<comment type="subcellular location">
    <subcellularLocation>
        <location evidence="1">Nucleus</location>
        <location evidence="1">Nucleolus</location>
    </subcellularLocation>
</comment>
<comment type="similarity">
    <text evidence="2">Belongs to the NOP5/NOP56 family.</text>
</comment>
<keyword evidence="3" id="KW-0690">Ribosome biogenesis</keyword>
<dbReference type="Pfam" id="PF08156">
    <property type="entry name" value="NOP5NT"/>
    <property type="match status" value="1"/>
</dbReference>
<dbReference type="STRING" id="105231.A0A1Y1HJE8"/>
<feature type="compositionally biased region" description="Basic residues" evidence="6">
    <location>
        <begin position="521"/>
        <end position="531"/>
    </location>
</feature>
<dbReference type="InterPro" id="IPR012974">
    <property type="entry name" value="NOP58/56_N"/>
</dbReference>
<dbReference type="OrthoDB" id="6780543at2759"/>
<evidence type="ECO:0000256" key="3">
    <source>
        <dbReference type="ARBA" id="ARBA00022517"/>
    </source>
</evidence>
<dbReference type="Gene3D" id="1.10.246.90">
    <property type="entry name" value="Nop domain"/>
    <property type="match status" value="1"/>
</dbReference>
<dbReference type="InterPro" id="IPR002687">
    <property type="entry name" value="Nop_dom"/>
</dbReference>
<evidence type="ECO:0000256" key="1">
    <source>
        <dbReference type="ARBA" id="ARBA00004604"/>
    </source>
</evidence>
<evidence type="ECO:0000313" key="9">
    <source>
        <dbReference type="Proteomes" id="UP000054558"/>
    </source>
</evidence>
<dbReference type="PANTHER" id="PTHR10894">
    <property type="entry name" value="NUCLEOLAR PROTEIN 5 NUCLEOLAR PROTEIN NOP5 NOP58"/>
    <property type="match status" value="1"/>
</dbReference>
<name>A0A1Y1HJE8_KLENI</name>
<reference evidence="8 9" key="1">
    <citation type="journal article" date="2014" name="Nat. Commun.">
        <title>Klebsormidium flaccidum genome reveals primary factors for plant terrestrial adaptation.</title>
        <authorList>
            <person name="Hori K."/>
            <person name="Maruyama F."/>
            <person name="Fujisawa T."/>
            <person name="Togashi T."/>
            <person name="Yamamoto N."/>
            <person name="Seo M."/>
            <person name="Sato S."/>
            <person name="Yamada T."/>
            <person name="Mori H."/>
            <person name="Tajima N."/>
            <person name="Moriyama T."/>
            <person name="Ikeuchi M."/>
            <person name="Watanabe M."/>
            <person name="Wada H."/>
            <person name="Kobayashi K."/>
            <person name="Saito M."/>
            <person name="Masuda T."/>
            <person name="Sasaki-Sekimoto Y."/>
            <person name="Mashiguchi K."/>
            <person name="Awai K."/>
            <person name="Shimojima M."/>
            <person name="Masuda S."/>
            <person name="Iwai M."/>
            <person name="Nobusawa T."/>
            <person name="Narise T."/>
            <person name="Kondo S."/>
            <person name="Saito H."/>
            <person name="Sato R."/>
            <person name="Murakawa M."/>
            <person name="Ihara Y."/>
            <person name="Oshima-Yamada Y."/>
            <person name="Ohtaka K."/>
            <person name="Satoh M."/>
            <person name="Sonobe K."/>
            <person name="Ishii M."/>
            <person name="Ohtani R."/>
            <person name="Kanamori-Sato M."/>
            <person name="Honoki R."/>
            <person name="Miyazaki D."/>
            <person name="Mochizuki H."/>
            <person name="Umetsu J."/>
            <person name="Higashi K."/>
            <person name="Shibata D."/>
            <person name="Kamiya Y."/>
            <person name="Sato N."/>
            <person name="Nakamura Y."/>
            <person name="Tabata S."/>
            <person name="Ida S."/>
            <person name="Kurokawa K."/>
            <person name="Ohta H."/>
        </authorList>
    </citation>
    <scope>NUCLEOTIDE SEQUENCE [LARGE SCALE GENOMIC DNA]</scope>
    <source>
        <strain evidence="8 9">NIES-2285</strain>
    </source>
</reference>
<dbReference type="FunFam" id="1.10.246.90:FF:000001">
    <property type="entry name" value="Nucleolar protein 56"/>
    <property type="match status" value="1"/>
</dbReference>
<evidence type="ECO:0000256" key="5">
    <source>
        <dbReference type="ARBA" id="ARBA00040742"/>
    </source>
</evidence>
<dbReference type="InterPro" id="IPR045056">
    <property type="entry name" value="Nop56/Nop58"/>
</dbReference>
<dbReference type="SMART" id="SM00931">
    <property type="entry name" value="NOSIC"/>
    <property type="match status" value="1"/>
</dbReference>
<accession>A0A1Y1HJE8</accession>
<dbReference type="PROSITE" id="PS51358">
    <property type="entry name" value="NOP"/>
    <property type="match status" value="1"/>
</dbReference>
<dbReference type="InterPro" id="IPR042239">
    <property type="entry name" value="Nop_C"/>
</dbReference>
<sequence length="531" mass="58853">MALFILYESASGYALFNVTALDEIGQNAAAVQDSVTELTRFSKVVHLEAFKPFASAADALEQINAVSEGIMTSDLQNFLEMNLPKVKPGKKAKFSLGVGEPKLGSSIFEALSVPVQSNEFVLEFIRGIRLHFQRFVKDLKEGDIEKAQLGLSHSYSRSKVKFNVNRVDNMIIQSISLLDTLDKDVNTFVMRVREWYSWHFPELVKIVNDNYQYAKVAKYIKDKSQLSDDAVESLTEIIGDEDKAKEVVEAAKASMGQDISPVDLINIENFAQRVIELVEYRKELHAYLVSKMNDVAPNLAALIGEMVGARLISHAGSLTNLAKYPASTVQILGAEKALFRALKTKGNTPKYGLIFHSSFIGRATARNKGRISRYLANKCSIASRIDCFQEESTSAFGVKLREQVEERLEFYDKGIAPRKNIDVMHAVIKELHTANGDAAEAGTSEKKKKKKKKGVAVEETATPAEEPEQAAADADGEKKKKKKREAAAEEEVVFDEPSTKKKKKKAAAEDGGAQPAEEPPKKKKKKSKEDQ</sequence>
<dbReference type="Gene3D" id="1.10.287.4070">
    <property type="match status" value="1"/>
</dbReference>
<evidence type="ECO:0000259" key="7">
    <source>
        <dbReference type="PROSITE" id="PS51358"/>
    </source>
</evidence>
<keyword evidence="4" id="KW-0539">Nucleus</keyword>
<dbReference type="GO" id="GO:0042254">
    <property type="term" value="P:ribosome biogenesis"/>
    <property type="evidence" value="ECO:0007669"/>
    <property type="project" value="UniProtKB-KW"/>
</dbReference>
<protein>
    <recommendedName>
        <fullName evidence="5">Nucleolar protein 56</fullName>
    </recommendedName>
</protein>
<evidence type="ECO:0000313" key="8">
    <source>
        <dbReference type="EMBL" id="GAQ78655.1"/>
    </source>
</evidence>